<keyword evidence="13 23" id="KW-0067">ATP-binding</keyword>
<sequence length="423" mass="47291">MFAFNSFKLDEWLYFLENRHQQEIQLGLSRIQTVAQRLNLLALEARIITVAGTNGKGSTVAALEAIYQAAGYQVGCYTSPHLLKFNERIQVNHQPISDEYLCAAFRFIEENRDEIALTYFEMTTLAAFWYFKQFKLDIIILEVGMGGRQDATNIIDADLAIITTIDLDHQEYLGASKEAIAYEKAGILRANKPFLYADTDIPVSLMKESSRLNASMCSLNKDYFFKSSNDYLQLVFPSGDTIKVPRPSINHKAAAAAITASRLLEHLLPVSAAHLCQAMKNVMIACRQQVIQGKITTVLDVAHNPQAVKLLVDFIEQLQPKKNVHAVFSALKDKDLCGLIKPMNACVDFWYPALLTGKRAATKSILLQAFKNAIHDEPPCFENPLMAYHAACRQAGPDDVIIVYGSFLTVNVVFSETHNFVAE</sequence>
<dbReference type="PANTHER" id="PTHR11136:SF0">
    <property type="entry name" value="DIHYDROFOLATE SYNTHETASE-RELATED"/>
    <property type="match status" value="1"/>
</dbReference>
<comment type="catalytic activity">
    <reaction evidence="19">
        <text>(6S)-5,6,7,8-tetrahydrofolyl-(gamma-L-Glu)(n) + L-glutamate + ATP = (6S)-5,6,7,8-tetrahydrofolyl-(gamma-L-Glu)(n+1) + ADP + phosphate + H(+)</text>
        <dbReference type="Rhea" id="RHEA:10580"/>
        <dbReference type="Rhea" id="RHEA-COMP:14738"/>
        <dbReference type="Rhea" id="RHEA-COMP:14740"/>
        <dbReference type="ChEBI" id="CHEBI:15378"/>
        <dbReference type="ChEBI" id="CHEBI:29985"/>
        <dbReference type="ChEBI" id="CHEBI:30616"/>
        <dbReference type="ChEBI" id="CHEBI:43474"/>
        <dbReference type="ChEBI" id="CHEBI:141005"/>
        <dbReference type="ChEBI" id="CHEBI:456216"/>
        <dbReference type="EC" id="6.3.2.17"/>
    </reaction>
</comment>
<dbReference type="FunFam" id="3.40.1190.10:FF:000004">
    <property type="entry name" value="Dihydrofolate synthase/folylpolyglutamate synthase"/>
    <property type="match status" value="1"/>
</dbReference>
<evidence type="ECO:0000256" key="21">
    <source>
        <dbReference type="ARBA" id="ARBA00049035"/>
    </source>
</evidence>
<organism evidence="26 27">
    <name type="scientific">Legionella oakridgensis</name>
    <dbReference type="NCBI Taxonomy" id="29423"/>
    <lineage>
        <taxon>Bacteria</taxon>
        <taxon>Pseudomonadati</taxon>
        <taxon>Pseudomonadota</taxon>
        <taxon>Gammaproteobacteria</taxon>
        <taxon>Legionellales</taxon>
        <taxon>Legionellaceae</taxon>
        <taxon>Legionella</taxon>
    </lineage>
</organism>
<dbReference type="GO" id="GO:0005524">
    <property type="term" value="F:ATP binding"/>
    <property type="evidence" value="ECO:0007669"/>
    <property type="project" value="UniProtKB-KW"/>
</dbReference>
<evidence type="ECO:0000256" key="5">
    <source>
        <dbReference type="ARBA" id="ARBA00008276"/>
    </source>
</evidence>
<comment type="cofactor">
    <cofactor evidence="1">
        <name>Mg(2+)</name>
        <dbReference type="ChEBI" id="CHEBI:18420"/>
    </cofactor>
</comment>
<dbReference type="InterPro" id="IPR018109">
    <property type="entry name" value="Folylpolyglutamate_synth_CS"/>
</dbReference>
<evidence type="ECO:0000313" key="26">
    <source>
        <dbReference type="EMBL" id="KTD38007.1"/>
    </source>
</evidence>
<proteinExistence type="inferred from homology"/>
<evidence type="ECO:0000256" key="15">
    <source>
        <dbReference type="ARBA" id="ARBA00022909"/>
    </source>
</evidence>
<evidence type="ECO:0000256" key="23">
    <source>
        <dbReference type="PIRNR" id="PIRNR001563"/>
    </source>
</evidence>
<dbReference type="PROSITE" id="PS01012">
    <property type="entry name" value="FOLYLPOLYGLU_SYNT_2"/>
    <property type="match status" value="1"/>
</dbReference>
<dbReference type="EC" id="6.3.2.17" evidence="8"/>
<keyword evidence="11" id="KW-0479">Metal-binding</keyword>
<evidence type="ECO:0000256" key="22">
    <source>
        <dbReference type="ARBA" id="ARBA00049161"/>
    </source>
</evidence>
<keyword evidence="10 23" id="KW-0436">Ligase</keyword>
<dbReference type="Proteomes" id="UP000054858">
    <property type="component" value="Unassembled WGS sequence"/>
</dbReference>
<dbReference type="RefSeq" id="WP_035894198.1">
    <property type="nucleotide sequence ID" value="NZ_LCUA01000004.1"/>
</dbReference>
<accession>A0A0W0X0B6</accession>
<evidence type="ECO:0000256" key="9">
    <source>
        <dbReference type="ARBA" id="ARBA00019357"/>
    </source>
</evidence>
<gene>
    <name evidence="26" type="primary">folC</name>
    <name evidence="26" type="ORF">Loak_1683</name>
</gene>
<comment type="subunit">
    <text evidence="6">Monomer.</text>
</comment>
<evidence type="ECO:0000256" key="6">
    <source>
        <dbReference type="ARBA" id="ARBA00011245"/>
    </source>
</evidence>
<dbReference type="Pfam" id="PF08245">
    <property type="entry name" value="Mur_ligase_M"/>
    <property type="match status" value="1"/>
</dbReference>
<evidence type="ECO:0000256" key="12">
    <source>
        <dbReference type="ARBA" id="ARBA00022741"/>
    </source>
</evidence>
<dbReference type="Gene3D" id="3.40.1190.10">
    <property type="entry name" value="Mur-like, catalytic domain"/>
    <property type="match status" value="1"/>
</dbReference>
<comment type="catalytic activity">
    <reaction evidence="21">
        <text>(6R)-5,10-methylenetetrahydrofolyl-(gamma-L-Glu)(n) + L-glutamate + ATP = (6R)-5,10-methylenetetrahydrofolyl-(gamma-L-Glu)(n+1) + ADP + phosphate + H(+)</text>
        <dbReference type="Rhea" id="RHEA:51912"/>
        <dbReference type="Rhea" id="RHEA-COMP:13257"/>
        <dbReference type="Rhea" id="RHEA-COMP:13258"/>
        <dbReference type="ChEBI" id="CHEBI:15378"/>
        <dbReference type="ChEBI" id="CHEBI:29985"/>
        <dbReference type="ChEBI" id="CHEBI:30616"/>
        <dbReference type="ChEBI" id="CHEBI:43474"/>
        <dbReference type="ChEBI" id="CHEBI:136572"/>
        <dbReference type="ChEBI" id="CHEBI:456216"/>
        <dbReference type="EC" id="6.3.2.17"/>
    </reaction>
</comment>
<keyword evidence="12 23" id="KW-0547">Nucleotide-binding</keyword>
<evidence type="ECO:0000256" key="7">
    <source>
        <dbReference type="ARBA" id="ARBA00013023"/>
    </source>
</evidence>
<protein>
    <recommendedName>
        <fullName evidence="9">Dihydrofolate synthase/folylpolyglutamate synthase</fullName>
        <ecNumber evidence="7">6.3.2.12</ecNumber>
        <ecNumber evidence="8">6.3.2.17</ecNumber>
    </recommendedName>
    <alternativeName>
        <fullName evidence="18">Folylpoly-gamma-glutamate synthetase-dihydrofolate synthetase</fullName>
    </alternativeName>
    <alternativeName>
        <fullName evidence="16">Folylpolyglutamate synthetase</fullName>
    </alternativeName>
    <alternativeName>
        <fullName evidence="17">Tetrahydrofolylpolyglutamate synthase</fullName>
    </alternativeName>
</protein>
<evidence type="ECO:0000256" key="3">
    <source>
        <dbReference type="ARBA" id="ARBA00004799"/>
    </source>
</evidence>
<comment type="catalytic activity">
    <reaction evidence="20">
        <text>10-formyltetrahydrofolyl-(gamma-L-Glu)(n) + L-glutamate + ATP = 10-formyltetrahydrofolyl-(gamma-L-Glu)(n+1) + ADP + phosphate + H(+)</text>
        <dbReference type="Rhea" id="RHEA:51904"/>
        <dbReference type="Rhea" id="RHEA-COMP:13088"/>
        <dbReference type="Rhea" id="RHEA-COMP:14300"/>
        <dbReference type="ChEBI" id="CHEBI:15378"/>
        <dbReference type="ChEBI" id="CHEBI:29985"/>
        <dbReference type="ChEBI" id="CHEBI:30616"/>
        <dbReference type="ChEBI" id="CHEBI:43474"/>
        <dbReference type="ChEBI" id="CHEBI:134413"/>
        <dbReference type="ChEBI" id="CHEBI:456216"/>
        <dbReference type="EC" id="6.3.2.17"/>
    </reaction>
</comment>
<dbReference type="Pfam" id="PF02875">
    <property type="entry name" value="Mur_ligase_C"/>
    <property type="match status" value="1"/>
</dbReference>
<dbReference type="GO" id="GO:0046656">
    <property type="term" value="P:folic acid biosynthetic process"/>
    <property type="evidence" value="ECO:0007669"/>
    <property type="project" value="UniProtKB-KW"/>
</dbReference>
<evidence type="ECO:0000256" key="20">
    <source>
        <dbReference type="ARBA" id="ARBA00047808"/>
    </source>
</evidence>
<evidence type="ECO:0000256" key="10">
    <source>
        <dbReference type="ARBA" id="ARBA00022598"/>
    </source>
</evidence>
<dbReference type="PATRIC" id="fig|29423.5.peg.1762"/>
<evidence type="ECO:0000256" key="19">
    <source>
        <dbReference type="ARBA" id="ARBA00047493"/>
    </source>
</evidence>
<dbReference type="InterPro" id="IPR001645">
    <property type="entry name" value="Folylpolyglutamate_synth"/>
</dbReference>
<comment type="function">
    <text evidence="2">Functions in two distinct reactions of the de novo folate biosynthetic pathway. Catalyzes the addition of a glutamate residue to dihydropteroate (7,8-dihydropteroate or H2Pte) to form dihydrofolate (7,8-dihydrofolate monoglutamate or H2Pte-Glu). Also catalyzes successive additions of L-glutamate to tetrahydrofolate or 10-formyltetrahydrofolate or 5,10-methylenetetrahydrofolate, leading to folylpolyglutamate derivatives.</text>
</comment>
<dbReference type="UniPathway" id="UPA00077">
    <property type="reaction ID" value="UER00157"/>
</dbReference>
<evidence type="ECO:0000256" key="13">
    <source>
        <dbReference type="ARBA" id="ARBA00022840"/>
    </source>
</evidence>
<dbReference type="GO" id="GO:0005737">
    <property type="term" value="C:cytoplasm"/>
    <property type="evidence" value="ECO:0007669"/>
    <property type="project" value="TreeGrafter"/>
</dbReference>
<evidence type="ECO:0000256" key="2">
    <source>
        <dbReference type="ARBA" id="ARBA00002714"/>
    </source>
</evidence>
<comment type="similarity">
    <text evidence="5 23">Belongs to the folylpolyglutamate synthase family.</text>
</comment>
<dbReference type="InterPro" id="IPR036615">
    <property type="entry name" value="Mur_ligase_C_dom_sf"/>
</dbReference>
<feature type="domain" description="Mur ligase central" evidence="25">
    <location>
        <begin position="50"/>
        <end position="192"/>
    </location>
</feature>
<evidence type="ECO:0000259" key="24">
    <source>
        <dbReference type="Pfam" id="PF02875"/>
    </source>
</evidence>
<dbReference type="Gene3D" id="3.90.190.20">
    <property type="entry name" value="Mur ligase, C-terminal domain"/>
    <property type="match status" value="1"/>
</dbReference>
<comment type="pathway">
    <text evidence="3">Cofactor biosynthesis; tetrahydrofolate biosynthesis; 7,8-dihydrofolate from 2-amino-4-hydroxy-6-hydroxymethyl-7,8-dihydropteridine diphosphate and 4-aminobenzoate: step 2/2.</text>
</comment>
<dbReference type="GO" id="GO:0008841">
    <property type="term" value="F:dihydrofolate synthase activity"/>
    <property type="evidence" value="ECO:0007669"/>
    <property type="project" value="UniProtKB-EC"/>
</dbReference>
<dbReference type="AlphaFoldDB" id="A0A0W0X0B6"/>
<evidence type="ECO:0000256" key="11">
    <source>
        <dbReference type="ARBA" id="ARBA00022723"/>
    </source>
</evidence>
<reference evidence="26 27" key="1">
    <citation type="submission" date="2015-11" db="EMBL/GenBank/DDBJ databases">
        <title>Genomic analysis of 38 Legionella species identifies large and diverse effector repertoires.</title>
        <authorList>
            <person name="Burstein D."/>
            <person name="Amaro F."/>
            <person name="Zusman T."/>
            <person name="Lifshitz Z."/>
            <person name="Cohen O."/>
            <person name="Gilbert J.A."/>
            <person name="Pupko T."/>
            <person name="Shuman H.A."/>
            <person name="Segal G."/>
        </authorList>
    </citation>
    <scope>NUCLEOTIDE SEQUENCE [LARGE SCALE GENOMIC DNA]</scope>
    <source>
        <strain evidence="26 27">Oak Ridge-10</strain>
    </source>
</reference>
<name>A0A0W0X0B6_9GAMM</name>
<dbReference type="SUPFAM" id="SSF53623">
    <property type="entry name" value="MurD-like peptide ligases, catalytic domain"/>
    <property type="match status" value="1"/>
</dbReference>
<dbReference type="NCBIfam" id="TIGR01499">
    <property type="entry name" value="folC"/>
    <property type="match status" value="1"/>
</dbReference>
<feature type="domain" description="Mur ligase C-terminal" evidence="24">
    <location>
        <begin position="287"/>
        <end position="407"/>
    </location>
</feature>
<comment type="catalytic activity">
    <reaction evidence="22">
        <text>7,8-dihydropteroate + L-glutamate + ATP = 7,8-dihydrofolate + ADP + phosphate + H(+)</text>
        <dbReference type="Rhea" id="RHEA:23584"/>
        <dbReference type="ChEBI" id="CHEBI:15378"/>
        <dbReference type="ChEBI" id="CHEBI:17839"/>
        <dbReference type="ChEBI" id="CHEBI:29985"/>
        <dbReference type="ChEBI" id="CHEBI:30616"/>
        <dbReference type="ChEBI" id="CHEBI:43474"/>
        <dbReference type="ChEBI" id="CHEBI:57451"/>
        <dbReference type="ChEBI" id="CHEBI:456216"/>
        <dbReference type="EC" id="6.3.2.12"/>
    </reaction>
</comment>
<dbReference type="EC" id="6.3.2.12" evidence="7"/>
<dbReference type="PIRSF" id="PIRSF001563">
    <property type="entry name" value="Folylpolyglu_synth"/>
    <property type="match status" value="1"/>
</dbReference>
<dbReference type="GO" id="GO:0004326">
    <property type="term" value="F:tetrahydrofolylpolyglutamate synthase activity"/>
    <property type="evidence" value="ECO:0007669"/>
    <property type="project" value="UniProtKB-EC"/>
</dbReference>
<comment type="pathway">
    <text evidence="4">Cofactor biosynthesis; tetrahydrofolylpolyglutamate biosynthesis.</text>
</comment>
<evidence type="ECO:0000256" key="14">
    <source>
        <dbReference type="ARBA" id="ARBA00022842"/>
    </source>
</evidence>
<keyword evidence="15" id="KW-0289">Folate biosynthesis</keyword>
<evidence type="ECO:0000256" key="18">
    <source>
        <dbReference type="ARBA" id="ARBA00032510"/>
    </source>
</evidence>
<comment type="caution">
    <text evidence="26">The sequence shown here is derived from an EMBL/GenBank/DDBJ whole genome shotgun (WGS) entry which is preliminary data.</text>
</comment>
<dbReference type="PANTHER" id="PTHR11136">
    <property type="entry name" value="FOLYLPOLYGLUTAMATE SYNTHASE-RELATED"/>
    <property type="match status" value="1"/>
</dbReference>
<dbReference type="InterPro" id="IPR013221">
    <property type="entry name" value="Mur_ligase_cen"/>
</dbReference>
<dbReference type="EMBL" id="LNYP01000029">
    <property type="protein sequence ID" value="KTD38007.1"/>
    <property type="molecule type" value="Genomic_DNA"/>
</dbReference>
<evidence type="ECO:0000256" key="4">
    <source>
        <dbReference type="ARBA" id="ARBA00005150"/>
    </source>
</evidence>
<keyword evidence="14" id="KW-0460">Magnesium</keyword>
<dbReference type="NCBIfam" id="NF008101">
    <property type="entry name" value="PRK10846.1"/>
    <property type="match status" value="1"/>
</dbReference>
<evidence type="ECO:0000313" key="27">
    <source>
        <dbReference type="Proteomes" id="UP000054858"/>
    </source>
</evidence>
<evidence type="ECO:0000256" key="17">
    <source>
        <dbReference type="ARBA" id="ARBA00030592"/>
    </source>
</evidence>
<dbReference type="InterPro" id="IPR004101">
    <property type="entry name" value="Mur_ligase_C"/>
</dbReference>
<evidence type="ECO:0000259" key="25">
    <source>
        <dbReference type="Pfam" id="PF08245"/>
    </source>
</evidence>
<evidence type="ECO:0000256" key="1">
    <source>
        <dbReference type="ARBA" id="ARBA00001946"/>
    </source>
</evidence>
<dbReference type="InterPro" id="IPR036565">
    <property type="entry name" value="Mur-like_cat_sf"/>
</dbReference>
<dbReference type="GO" id="GO:0046872">
    <property type="term" value="F:metal ion binding"/>
    <property type="evidence" value="ECO:0007669"/>
    <property type="project" value="UniProtKB-KW"/>
</dbReference>
<evidence type="ECO:0000256" key="16">
    <source>
        <dbReference type="ARBA" id="ARBA00030048"/>
    </source>
</evidence>
<dbReference type="GO" id="GO:0046654">
    <property type="term" value="P:tetrahydrofolate biosynthetic process"/>
    <property type="evidence" value="ECO:0007669"/>
    <property type="project" value="UniProtKB-UniPathway"/>
</dbReference>
<dbReference type="SUPFAM" id="SSF53244">
    <property type="entry name" value="MurD-like peptide ligases, peptide-binding domain"/>
    <property type="match status" value="1"/>
</dbReference>
<evidence type="ECO:0000256" key="8">
    <source>
        <dbReference type="ARBA" id="ARBA00013025"/>
    </source>
</evidence>